<comment type="caution">
    <text evidence="1">The sequence shown here is derived from an EMBL/GenBank/DDBJ whole genome shotgun (WGS) entry which is preliminary data.</text>
</comment>
<dbReference type="EMBL" id="JAEQNB010000001">
    <property type="protein sequence ID" value="MBL0385879.1"/>
    <property type="molecule type" value="Genomic_DNA"/>
</dbReference>
<organism evidence="1 2">
    <name type="scientific">Tumebacillus amylolyticus</name>
    <dbReference type="NCBI Taxonomy" id="2801339"/>
    <lineage>
        <taxon>Bacteria</taxon>
        <taxon>Bacillati</taxon>
        <taxon>Bacillota</taxon>
        <taxon>Bacilli</taxon>
        <taxon>Bacillales</taxon>
        <taxon>Alicyclobacillaceae</taxon>
        <taxon>Tumebacillus</taxon>
    </lineage>
</organism>
<gene>
    <name evidence="1" type="ORF">JJB07_04375</name>
</gene>
<evidence type="ECO:0000313" key="1">
    <source>
        <dbReference type="EMBL" id="MBL0385879.1"/>
    </source>
</evidence>
<dbReference type="Proteomes" id="UP000602284">
    <property type="component" value="Unassembled WGS sequence"/>
</dbReference>
<name>A0ABS1J745_9BACL</name>
<evidence type="ECO:0000313" key="2">
    <source>
        <dbReference type="Proteomes" id="UP000602284"/>
    </source>
</evidence>
<proteinExistence type="predicted"/>
<keyword evidence="2" id="KW-1185">Reference proteome</keyword>
<sequence>MKNLGPMFDLYAFADYSGAAKESGQRKHIVLAVGDGRDVTLVHHTRESLFVALQDLLRDSAGQRILFGVDHSYSFPIGFYEAMTGKTQRSWEDLLEVLGTPTNPREWAAEANRNIAARTGQPTGPFWGAHFKPQVKKPYFAHDEASLPERRLVETRNRRLKPIYQLGGNGAVGLQALYGIPYLAQLRAFCREQGIQLHAWPFDGWELPSDGHVLVEVYPTLYNTEQRTDENDAKACVTTLTDLDQKGNLLACFHPTLTDEERNRAHLEGWVLGID</sequence>
<protein>
    <submittedName>
        <fullName evidence="1">Uncharacterized protein</fullName>
    </submittedName>
</protein>
<accession>A0ABS1J745</accession>
<reference evidence="1 2" key="1">
    <citation type="submission" date="2021-01" db="EMBL/GenBank/DDBJ databases">
        <title>Tumebacillus sp. strain ITR2 16S ribosomal RNA gene Genome sequencing and assembly.</title>
        <authorList>
            <person name="Kang M."/>
        </authorList>
    </citation>
    <scope>NUCLEOTIDE SEQUENCE [LARGE SCALE GENOMIC DNA]</scope>
    <source>
        <strain evidence="1 2">ITR2</strain>
    </source>
</reference>
<dbReference type="RefSeq" id="WP_201631437.1">
    <property type="nucleotide sequence ID" value="NZ_JAEQNB010000001.1"/>
</dbReference>